<evidence type="ECO:0000313" key="3">
    <source>
        <dbReference type="Proteomes" id="UP001296104"/>
    </source>
</evidence>
<dbReference type="Pfam" id="PF08634">
    <property type="entry name" value="Pet127"/>
    <property type="match status" value="1"/>
</dbReference>
<keyword evidence="3" id="KW-1185">Reference proteome</keyword>
<reference evidence="2" key="1">
    <citation type="submission" date="2023-11" db="EMBL/GenBank/DDBJ databases">
        <authorList>
            <person name="Alioto T."/>
            <person name="Alioto T."/>
            <person name="Gomez Garrido J."/>
        </authorList>
    </citation>
    <scope>NUCLEOTIDE SEQUENCE</scope>
</reference>
<feature type="compositionally biased region" description="Polar residues" evidence="1">
    <location>
        <begin position="487"/>
        <end position="506"/>
    </location>
</feature>
<feature type="compositionally biased region" description="Basic and acidic residues" evidence="1">
    <location>
        <begin position="351"/>
        <end position="371"/>
    </location>
</feature>
<dbReference type="AlphaFoldDB" id="A0AAI8YSV3"/>
<feature type="compositionally biased region" description="Acidic residues" evidence="1">
    <location>
        <begin position="1044"/>
        <end position="1056"/>
    </location>
</feature>
<feature type="compositionally biased region" description="Low complexity" evidence="1">
    <location>
        <begin position="426"/>
        <end position="444"/>
    </location>
</feature>
<feature type="compositionally biased region" description="Basic residues" evidence="1">
    <location>
        <begin position="466"/>
        <end position="476"/>
    </location>
</feature>
<feature type="region of interest" description="Disordered" evidence="1">
    <location>
        <begin position="32"/>
        <end position="97"/>
    </location>
</feature>
<evidence type="ECO:0000313" key="2">
    <source>
        <dbReference type="EMBL" id="CAK3831629.1"/>
    </source>
</evidence>
<feature type="compositionally biased region" description="Basic and acidic residues" evidence="1">
    <location>
        <begin position="945"/>
        <end position="958"/>
    </location>
</feature>
<feature type="region of interest" description="Disordered" evidence="1">
    <location>
        <begin position="351"/>
        <end position="379"/>
    </location>
</feature>
<feature type="region of interest" description="Disordered" evidence="1">
    <location>
        <begin position="317"/>
        <end position="339"/>
    </location>
</feature>
<comment type="caution">
    <text evidence="2">The sequence shown here is derived from an EMBL/GenBank/DDBJ whole genome shotgun (WGS) entry which is preliminary data.</text>
</comment>
<evidence type="ECO:0000256" key="1">
    <source>
        <dbReference type="SAM" id="MobiDB-lite"/>
    </source>
</evidence>
<feature type="compositionally biased region" description="Basic and acidic residues" evidence="1">
    <location>
        <begin position="64"/>
        <end position="73"/>
    </location>
</feature>
<proteinExistence type="predicted"/>
<feature type="region of interest" description="Disordered" evidence="1">
    <location>
        <begin position="1040"/>
        <end position="1064"/>
    </location>
</feature>
<feature type="region of interest" description="Disordered" evidence="1">
    <location>
        <begin position="922"/>
        <end position="965"/>
    </location>
</feature>
<feature type="region of interest" description="Disordered" evidence="1">
    <location>
        <begin position="414"/>
        <end position="519"/>
    </location>
</feature>
<dbReference type="GO" id="GO:0005740">
    <property type="term" value="C:mitochondrial envelope"/>
    <property type="evidence" value="ECO:0007669"/>
    <property type="project" value="TreeGrafter"/>
</dbReference>
<name>A0AAI8YSV3_9PEZI</name>
<dbReference type="GO" id="GO:0000964">
    <property type="term" value="P:mitochondrial RNA 5'-end processing"/>
    <property type="evidence" value="ECO:0007669"/>
    <property type="project" value="TreeGrafter"/>
</dbReference>
<dbReference type="PANTHER" id="PTHR31014">
    <property type="entry name" value="MITOCHONDRIAL TRANSLATION SYSTEM COMPONENT PET127-RELATED"/>
    <property type="match status" value="1"/>
</dbReference>
<protein>
    <submittedName>
        <fullName evidence="2">mRNA degradation pet127, mitochondrial</fullName>
    </submittedName>
</protein>
<accession>A0AAI8YSV3</accession>
<gene>
    <name evidence="2" type="ORF">LECACI_7A001350</name>
</gene>
<dbReference type="PANTHER" id="PTHR31014:SF0">
    <property type="entry name" value="MITOCHONDRIAL TRANSLATION SYSTEM COMPONENT PET127-RELATED"/>
    <property type="match status" value="1"/>
</dbReference>
<dbReference type="InterPro" id="IPR013943">
    <property type="entry name" value="Pet127"/>
</dbReference>
<dbReference type="Proteomes" id="UP001296104">
    <property type="component" value="Unassembled WGS sequence"/>
</dbReference>
<sequence>MLANLAHTPAWRKQGHICLACRHQRRLLQHQQRRWNQSTSDGPEHIPPGENFFDSFNDISETYGEGRKARPPAERGFPTSRPPAKRGFPTSIPPPLRREGYRLERLINHQHDAVRPTGVFRATGNKHVEDAQHTGLRKEGSSEEKTAFRRARTIPPKTLAMQDRPGDLILAEMQQSADARKSGTGEEKEKTMEDSQAEAAVRSAAVDNKVRVVRPHFVGEVFRKYDSNLPRVDSPPNPAFVPQTRRRWSMSSRVETIRDATSWPVVKDAVDLDLKSSLGGYSRMARLSKQKETHGLPFGGISVAPFPGNSKSVSFDSLRSADKISPEPPRNPAAINSRPYGIALKQDEARLVDGESDGSKDASSDTTEHVQDNTGIDQIDTLRAELTGRYNKAPEMEQASEATRHRLANLRGLREAGSASTRSSKGAGTNGTNATGGSSQGNSGDDSEGNASNKLGGVPIGSAMKAPRRKRAVRRQGSKETKPPKPSATNEQTLDTTGQKDAQRSVSDVAPDDEGPAPEILHVEPSAIHIEPVDIPQPPVPYLQYGLDRVLFNPGVYQLQDPTSRVYNFDPYLQHIMPVVEFDFDSLKQYKTSSQDQALSALAQAHGKKYIGSTSSMTSSLAHFHYLLSNWRPLGLTMISRGFSLRSGTFTQINRAPASIFLRWKDGTYAIDADKEYDSANVLMLLGKSMELLLTLPNSEYERYRKSDPRQVTEEQKTAPESYQYTTMRDFLMRSQLDAYDPRLPGNGTFDLKTRAVVSVRMESKDFEPMTGYEIQSLQGTWGSYEREYYDMIRSTMLKYSLQARMGRMNGIFVAYHNVKRIFGFQYLPLHDMDRALHGQADTCLGDQEFKVSLELMNEVLNKATAKFPEKSLRIHFETQEKTDSADDPTTMQIFAEPMEEEEIDQIQNSQKAKIAAFERDIMGKNEDSPIVQGDSEESSNSDSENVREANEKAERASSDSNADEAFLESMEQRAKEELKPLFYATLIVQSKVNGEIPEEDRPKNLKQTDKWEVGSLLKEYENTRGIWAKYEDMKARRRHALADEAEDADSADPESEGAVKEDSSYIQLLKSMSEQGRQLRRQIDEFDNGREVVKVDDPLPEHRERIEGLEDYLGWLYKEKEGEENQFG</sequence>
<dbReference type="EMBL" id="CAVMBE010000005">
    <property type="protein sequence ID" value="CAK3831629.1"/>
    <property type="molecule type" value="Genomic_DNA"/>
</dbReference>
<organism evidence="2 3">
    <name type="scientific">Lecanosticta acicola</name>
    <dbReference type="NCBI Taxonomy" id="111012"/>
    <lineage>
        <taxon>Eukaryota</taxon>
        <taxon>Fungi</taxon>
        <taxon>Dikarya</taxon>
        <taxon>Ascomycota</taxon>
        <taxon>Pezizomycotina</taxon>
        <taxon>Dothideomycetes</taxon>
        <taxon>Dothideomycetidae</taxon>
        <taxon>Mycosphaerellales</taxon>
        <taxon>Mycosphaerellaceae</taxon>
        <taxon>Lecanosticta</taxon>
    </lineage>
</organism>